<evidence type="ECO:0000256" key="2">
    <source>
        <dbReference type="ARBA" id="ARBA00022490"/>
    </source>
</evidence>
<keyword evidence="6" id="KW-1185">Reference proteome</keyword>
<dbReference type="SMART" id="SM00312">
    <property type="entry name" value="PX"/>
    <property type="match status" value="1"/>
</dbReference>
<comment type="subcellular location">
    <subcellularLocation>
        <location evidence="1">Cytoplasm</location>
    </subcellularLocation>
</comment>
<dbReference type="Gene3D" id="3.30.1520.10">
    <property type="entry name" value="Phox-like domain"/>
    <property type="match status" value="1"/>
</dbReference>
<protein>
    <recommendedName>
        <fullName evidence="4">PX domain-containing protein</fullName>
    </recommendedName>
</protein>
<dbReference type="InterPro" id="IPR001683">
    <property type="entry name" value="PX_dom"/>
</dbReference>
<dbReference type="Pfam" id="PF00787">
    <property type="entry name" value="PX"/>
    <property type="match status" value="1"/>
</dbReference>
<dbReference type="PANTHER" id="PTHR22999:SF23">
    <property type="entry name" value="SORTING NEXIN-16"/>
    <property type="match status" value="1"/>
</dbReference>
<dbReference type="PANTHER" id="PTHR22999">
    <property type="entry name" value="PX SERINE/THREONINE KINASE PXK"/>
    <property type="match status" value="1"/>
</dbReference>
<feature type="domain" description="PX" evidence="4">
    <location>
        <begin position="75"/>
        <end position="189"/>
    </location>
</feature>
<dbReference type="EMBL" id="CAXKWB010000555">
    <property type="protein sequence ID" value="CAL4061205.1"/>
    <property type="molecule type" value="Genomic_DNA"/>
</dbReference>
<evidence type="ECO:0000256" key="1">
    <source>
        <dbReference type="ARBA" id="ARBA00004496"/>
    </source>
</evidence>
<dbReference type="SUPFAM" id="SSF64268">
    <property type="entry name" value="PX domain"/>
    <property type="match status" value="1"/>
</dbReference>
<accession>A0AAV2PLC7</accession>
<evidence type="ECO:0000256" key="3">
    <source>
        <dbReference type="SAM" id="MobiDB-lite"/>
    </source>
</evidence>
<feature type="compositionally biased region" description="Polar residues" evidence="3">
    <location>
        <begin position="30"/>
        <end position="39"/>
    </location>
</feature>
<dbReference type="PROSITE" id="PS50195">
    <property type="entry name" value="PX"/>
    <property type="match status" value="1"/>
</dbReference>
<reference evidence="5 6" key="1">
    <citation type="submission" date="2024-05" db="EMBL/GenBank/DDBJ databases">
        <authorList>
            <person name="Wallberg A."/>
        </authorList>
    </citation>
    <scope>NUCLEOTIDE SEQUENCE [LARGE SCALE GENOMIC DNA]</scope>
</reference>
<evidence type="ECO:0000313" key="5">
    <source>
        <dbReference type="EMBL" id="CAL4061205.1"/>
    </source>
</evidence>
<dbReference type="GO" id="GO:0045022">
    <property type="term" value="P:early endosome to late endosome transport"/>
    <property type="evidence" value="ECO:0007669"/>
    <property type="project" value="TreeGrafter"/>
</dbReference>
<evidence type="ECO:0000259" key="4">
    <source>
        <dbReference type="PROSITE" id="PS50195"/>
    </source>
</evidence>
<sequence>MNPNNRNSNVIQNRSLLSPHTQNHWWNAESNMTSSASSPDTEHTTDSGETWDVSSPNTEMPTHHSQRDYRHDTNILLYRMPICGYEVVEHSTRFTVFKIQVVHQPSSEHWFVFRRFTDFVRLNKKLKAEFPGLRFSLPPKRWLGDNFDPVFLENRQCSLQAFIDNVTGHAGVREARSLREFFCLDDPPEPYDSLEECRAVCGSLEDACRVLQERVRDRDGQITVLKSQVSFLTSQQALLVKALRLECDLNENGDKYENSEAEMAESEKSTHQLNLALLKLCEDSLQRGLPNANQLSSFTRSSSFSDGCNSVKSLADDNNSAMSPVSHLDVPVSQVLEKVILKRCASQAAVSTNLRPLPQPLDAVVSAPVSQRTSLSDIRE</sequence>
<feature type="region of interest" description="Disordered" evidence="3">
    <location>
        <begin position="30"/>
        <end position="67"/>
    </location>
</feature>
<dbReference type="GO" id="GO:0006622">
    <property type="term" value="P:protein targeting to lysosome"/>
    <property type="evidence" value="ECO:0007669"/>
    <property type="project" value="TreeGrafter"/>
</dbReference>
<dbReference type="GO" id="GO:0005769">
    <property type="term" value="C:early endosome"/>
    <property type="evidence" value="ECO:0007669"/>
    <property type="project" value="TreeGrafter"/>
</dbReference>
<keyword evidence="2" id="KW-0963">Cytoplasm</keyword>
<dbReference type="InterPro" id="IPR036871">
    <property type="entry name" value="PX_dom_sf"/>
</dbReference>
<comment type="caution">
    <text evidence="5">The sequence shown here is derived from an EMBL/GenBank/DDBJ whole genome shotgun (WGS) entry which is preliminary data.</text>
</comment>
<dbReference type="InterPro" id="IPR051837">
    <property type="entry name" value="SortingNexin/PXDomain-PKLike"/>
</dbReference>
<name>A0AAV2PLC7_MEGNR</name>
<dbReference type="GO" id="GO:0005770">
    <property type="term" value="C:late endosome"/>
    <property type="evidence" value="ECO:0007669"/>
    <property type="project" value="TreeGrafter"/>
</dbReference>
<dbReference type="Proteomes" id="UP001497623">
    <property type="component" value="Unassembled WGS sequence"/>
</dbReference>
<evidence type="ECO:0000313" key="6">
    <source>
        <dbReference type="Proteomes" id="UP001497623"/>
    </source>
</evidence>
<organism evidence="5 6">
    <name type="scientific">Meganyctiphanes norvegica</name>
    <name type="common">Northern krill</name>
    <name type="synonym">Thysanopoda norvegica</name>
    <dbReference type="NCBI Taxonomy" id="48144"/>
    <lineage>
        <taxon>Eukaryota</taxon>
        <taxon>Metazoa</taxon>
        <taxon>Ecdysozoa</taxon>
        <taxon>Arthropoda</taxon>
        <taxon>Crustacea</taxon>
        <taxon>Multicrustacea</taxon>
        <taxon>Malacostraca</taxon>
        <taxon>Eumalacostraca</taxon>
        <taxon>Eucarida</taxon>
        <taxon>Euphausiacea</taxon>
        <taxon>Euphausiidae</taxon>
        <taxon>Meganyctiphanes</taxon>
    </lineage>
</organism>
<dbReference type="GO" id="GO:0008333">
    <property type="term" value="P:endosome to lysosome transport"/>
    <property type="evidence" value="ECO:0007669"/>
    <property type="project" value="TreeGrafter"/>
</dbReference>
<gene>
    <name evidence="5" type="ORF">MNOR_LOCUS1955</name>
</gene>
<proteinExistence type="predicted"/>
<dbReference type="GO" id="GO:0035091">
    <property type="term" value="F:phosphatidylinositol binding"/>
    <property type="evidence" value="ECO:0007669"/>
    <property type="project" value="InterPro"/>
</dbReference>
<dbReference type="AlphaFoldDB" id="A0AAV2PLC7"/>